<proteinExistence type="predicted"/>
<evidence type="ECO:0000313" key="2">
    <source>
        <dbReference type="EMBL" id="OGI64693.1"/>
    </source>
</evidence>
<comment type="caution">
    <text evidence="2">The sequence shown here is derived from an EMBL/GenBank/DDBJ whole genome shotgun (WGS) entry which is preliminary data.</text>
</comment>
<reference evidence="2 3" key="1">
    <citation type="journal article" date="2016" name="Nat. Commun.">
        <title>Thousands of microbial genomes shed light on interconnected biogeochemical processes in an aquifer system.</title>
        <authorList>
            <person name="Anantharaman K."/>
            <person name="Brown C.T."/>
            <person name="Hug L.A."/>
            <person name="Sharon I."/>
            <person name="Castelle C.J."/>
            <person name="Probst A.J."/>
            <person name="Thomas B.C."/>
            <person name="Singh A."/>
            <person name="Wilkins M.J."/>
            <person name="Karaoz U."/>
            <person name="Brodie E.L."/>
            <person name="Williams K.H."/>
            <person name="Hubbard S.S."/>
            <person name="Banfield J.F."/>
        </authorList>
    </citation>
    <scope>NUCLEOTIDE SEQUENCE [LARGE SCALE GENOMIC DNA]</scope>
</reference>
<dbReference type="Proteomes" id="UP000179076">
    <property type="component" value="Unassembled WGS sequence"/>
</dbReference>
<accession>A0A1F6V4T7</accession>
<sequence length="181" mass="21566">MTEKAHDHPHRIELKLRDLSQLFNSMDPSPFHEKDLDHDAEEFIVSWAQEYPSDAPLALRIHLTQWPTEEPRETVRQSIHNYFAYRAKFTQLEFGRLMDQGWKSMAIGIAFLATCFLIIELLLPKEDGTWAKFLREGVIIAGWVAMWRPMQIYLYDWWPLRRRARIFTKLSKMPVEVIHKE</sequence>
<feature type="transmembrane region" description="Helical" evidence="1">
    <location>
        <begin position="105"/>
        <end position="123"/>
    </location>
</feature>
<dbReference type="AlphaFoldDB" id="A0A1F6V4T7"/>
<gene>
    <name evidence="2" type="ORF">A2W18_04215</name>
</gene>
<keyword evidence="1" id="KW-1133">Transmembrane helix</keyword>
<evidence type="ECO:0000313" key="3">
    <source>
        <dbReference type="Proteomes" id="UP000179076"/>
    </source>
</evidence>
<dbReference type="EMBL" id="MFSP01000124">
    <property type="protein sequence ID" value="OGI64693.1"/>
    <property type="molecule type" value="Genomic_DNA"/>
</dbReference>
<keyword evidence="1" id="KW-0472">Membrane</keyword>
<name>A0A1F6V4T7_9PROT</name>
<protein>
    <submittedName>
        <fullName evidence="2">Uncharacterized protein</fullName>
    </submittedName>
</protein>
<evidence type="ECO:0000256" key="1">
    <source>
        <dbReference type="SAM" id="Phobius"/>
    </source>
</evidence>
<feature type="transmembrane region" description="Helical" evidence="1">
    <location>
        <begin position="138"/>
        <end position="155"/>
    </location>
</feature>
<keyword evidence="1" id="KW-0812">Transmembrane</keyword>
<organism evidence="2 3">
    <name type="scientific">Candidatus Muproteobacteria bacterium RBG_16_60_9</name>
    <dbReference type="NCBI Taxonomy" id="1817755"/>
    <lineage>
        <taxon>Bacteria</taxon>
        <taxon>Pseudomonadati</taxon>
        <taxon>Pseudomonadota</taxon>
        <taxon>Candidatus Muproteobacteria</taxon>
    </lineage>
</organism>